<comment type="caution">
    <text evidence="2">The sequence shown here is derived from an EMBL/GenBank/DDBJ whole genome shotgun (WGS) entry which is preliminary data.</text>
</comment>
<accession>A0ABR6ZU70</accession>
<dbReference type="Pfam" id="PF03235">
    <property type="entry name" value="GmrSD_N"/>
    <property type="match status" value="1"/>
</dbReference>
<name>A0ABR6ZU70_9BURK</name>
<dbReference type="Proteomes" id="UP000650424">
    <property type="component" value="Unassembled WGS sequence"/>
</dbReference>
<proteinExistence type="predicted"/>
<keyword evidence="3" id="KW-1185">Reference proteome</keyword>
<dbReference type="InterPro" id="IPR004919">
    <property type="entry name" value="GmrSD_N"/>
</dbReference>
<dbReference type="EMBL" id="JACOGF010000008">
    <property type="protein sequence ID" value="MBC3919080.1"/>
    <property type="molecule type" value="Genomic_DNA"/>
</dbReference>
<evidence type="ECO:0000313" key="3">
    <source>
        <dbReference type="Proteomes" id="UP000650424"/>
    </source>
</evidence>
<reference evidence="2 3" key="1">
    <citation type="submission" date="2020-08" db="EMBL/GenBank/DDBJ databases">
        <title>Novel species isolated from subtropical streams in China.</title>
        <authorList>
            <person name="Lu H."/>
        </authorList>
    </citation>
    <scope>NUCLEOTIDE SEQUENCE [LARGE SCALE GENOMIC DNA]</scope>
    <source>
        <strain evidence="2 3">CY18W</strain>
    </source>
</reference>
<gene>
    <name evidence="2" type="ORF">H8L32_16435</name>
</gene>
<sequence>MEEQIAINAEIKNEFNKLFSDEFIRPKLTEWLDWVSGKDHNHFVALPVLQRGSVWKPRQIITLWDSLLRGMPIGSLMLSRLIAKNRSGEDVLVRRVGSKDLQSVPEGGGAALIDGQQRTLTMLLGWPYFNENQIQNRTLWIDFADKPLSEHLFRLHVTTTAHPHGFARADPNARLSLRERRAAKLANSAGIQFPWESHFPIMLTELIREYVAVNQDADLWSQWVISTLRKRGSHRGRSWEEDEPAAVPVIHRFASCLQALFNIKISLIAVPDKCFAEPQTDENEDPALAILFKRLGTGGTPLSDADYVYSVIKHHLPETFQLVESIASIKGFAQLLGPTDIVMTAVRLVAADLGLTDFESPGKANFDSLRKNPDFLERFLDMVKSGKLSGAFDLLTESLKYNPDNREDDPGLPMHGFILVSRPALQIVLRWLLSVSELHDARTVFEQSREEILRFVLYAYLAIPDCKKASVWAFTWLKETESHKNPSFPGKQLIEYLLRRSESENREMALPLPSKREFNELAITKNYDVARPMLGWERFQPRNESTPLIMRIFHRWWGSGDRYQHALLLWLQRSYVNRIEKNPDEIRSDDEVPYDYDHICPANHWKDWTGVRSNNRLLDFLAKDGNRGHVHVGNSIGNVRVWYASDNRGDGDSPAQVKLNLVNNETDSGADRLKDSVIHISHSEYWSSCSGTDSKDVWTKERALAFQTAVERRTSDLYARYYDELNFQEWFPVNTIM</sequence>
<protein>
    <submittedName>
        <fullName evidence="2">DUF262 domain-containing protein</fullName>
    </submittedName>
</protein>
<organism evidence="2 3">
    <name type="scientific">Undibacterium hunanense</name>
    <dbReference type="NCBI Taxonomy" id="2762292"/>
    <lineage>
        <taxon>Bacteria</taxon>
        <taxon>Pseudomonadati</taxon>
        <taxon>Pseudomonadota</taxon>
        <taxon>Betaproteobacteria</taxon>
        <taxon>Burkholderiales</taxon>
        <taxon>Oxalobacteraceae</taxon>
        <taxon>Undibacterium</taxon>
    </lineage>
</organism>
<evidence type="ECO:0000313" key="2">
    <source>
        <dbReference type="EMBL" id="MBC3919080.1"/>
    </source>
</evidence>
<feature type="domain" description="GmrSD restriction endonucleases N-terminal" evidence="1">
    <location>
        <begin position="35"/>
        <end position="308"/>
    </location>
</feature>
<evidence type="ECO:0000259" key="1">
    <source>
        <dbReference type="Pfam" id="PF03235"/>
    </source>
</evidence>